<feature type="chain" id="PRO_5047115493" description="Lipoprotein" evidence="1">
    <location>
        <begin position="18"/>
        <end position="281"/>
    </location>
</feature>
<feature type="signal peptide" evidence="1">
    <location>
        <begin position="1"/>
        <end position="17"/>
    </location>
</feature>
<dbReference type="RefSeq" id="WP_257498379.1">
    <property type="nucleotide sequence ID" value="NZ_CP102382.1"/>
</dbReference>
<name>A0ABY5NPM7_9FLAO</name>
<reference evidence="2 3" key="1">
    <citation type="submission" date="2022-08" db="EMBL/GenBank/DDBJ databases">
        <title>Myroides zhujiangensis sp. nov., a novel bacterium isolated from sediment in the Pearl River Estuary.</title>
        <authorList>
            <person name="Cui L."/>
        </authorList>
    </citation>
    <scope>NUCLEOTIDE SEQUENCE [LARGE SCALE GENOMIC DNA]</scope>
    <source>
        <strain evidence="2 3">SCSIO 72103</strain>
    </source>
</reference>
<sequence length="281" mass="31945">MKTRLFAPLFFCVLVFACSNQSTNKNSHSPNELDEEKTPQKQNNTFFSDAKTIHVFVALCDNKFQGIVPVPQKIGNGQDPDNNLYWGCAFGVRSYFKKSTDWKFLESRTFNSEKLERIIFKHTTKNYYLVADAYNGKFIKQTTVDFLNSSCGKIKDTLKIGKTTIGIEGNADLLAYVGHDGLMDFEIKDTFENTDNIKRNTIILACYSKNYFSQHLMQANINPLVWSTHLMSPEAYTLHDALTGYIKGETNAEIRTRAAKAYAKYQKCSEKAAKNLLVTGW</sequence>
<gene>
    <name evidence="2" type="ORF">NPX36_08875</name>
</gene>
<dbReference type="Proteomes" id="UP001317001">
    <property type="component" value="Chromosome"/>
</dbReference>
<protein>
    <recommendedName>
        <fullName evidence="4">Lipoprotein</fullName>
    </recommendedName>
</protein>
<keyword evidence="1" id="KW-0732">Signal</keyword>
<organism evidence="2 3">
    <name type="scientific">Paenimyroides aestuarii</name>
    <dbReference type="NCBI Taxonomy" id="2968490"/>
    <lineage>
        <taxon>Bacteria</taxon>
        <taxon>Pseudomonadati</taxon>
        <taxon>Bacteroidota</taxon>
        <taxon>Flavobacteriia</taxon>
        <taxon>Flavobacteriales</taxon>
        <taxon>Flavobacteriaceae</taxon>
        <taxon>Paenimyroides</taxon>
    </lineage>
</organism>
<evidence type="ECO:0000313" key="2">
    <source>
        <dbReference type="EMBL" id="UUV20478.1"/>
    </source>
</evidence>
<keyword evidence="3" id="KW-1185">Reference proteome</keyword>
<evidence type="ECO:0000256" key="1">
    <source>
        <dbReference type="SAM" id="SignalP"/>
    </source>
</evidence>
<proteinExistence type="predicted"/>
<dbReference type="EMBL" id="CP102382">
    <property type="protein sequence ID" value="UUV20478.1"/>
    <property type="molecule type" value="Genomic_DNA"/>
</dbReference>
<evidence type="ECO:0008006" key="4">
    <source>
        <dbReference type="Google" id="ProtNLM"/>
    </source>
</evidence>
<evidence type="ECO:0000313" key="3">
    <source>
        <dbReference type="Proteomes" id="UP001317001"/>
    </source>
</evidence>
<accession>A0ABY5NPM7</accession>
<dbReference type="PROSITE" id="PS51257">
    <property type="entry name" value="PROKAR_LIPOPROTEIN"/>
    <property type="match status" value="1"/>
</dbReference>